<dbReference type="Proteomes" id="UP000317716">
    <property type="component" value="Unassembled WGS sequence"/>
</dbReference>
<comment type="subcellular location">
    <subcellularLocation>
        <location evidence="1">Cell membrane</location>
        <topology evidence="1">Multi-pass membrane protein</topology>
    </subcellularLocation>
</comment>
<evidence type="ECO:0000256" key="9">
    <source>
        <dbReference type="SAM" id="Phobius"/>
    </source>
</evidence>
<feature type="transmembrane region" description="Helical" evidence="9">
    <location>
        <begin position="191"/>
        <end position="209"/>
    </location>
</feature>
<accession>A0A538SZF9</accession>
<feature type="transmembrane region" description="Helical" evidence="9">
    <location>
        <begin position="216"/>
        <end position="234"/>
    </location>
</feature>
<evidence type="ECO:0000256" key="7">
    <source>
        <dbReference type="ARBA" id="ARBA00022989"/>
    </source>
</evidence>
<keyword evidence="3" id="KW-1003">Cell membrane</keyword>
<evidence type="ECO:0008006" key="12">
    <source>
        <dbReference type="Google" id="ProtNLM"/>
    </source>
</evidence>
<keyword evidence="2" id="KW-0813">Transport</keyword>
<dbReference type="InterPro" id="IPR004700">
    <property type="entry name" value="PTS_IIC_man"/>
</dbReference>
<feature type="transmembrane region" description="Helical" evidence="9">
    <location>
        <begin position="35"/>
        <end position="60"/>
    </location>
</feature>
<gene>
    <name evidence="10" type="ORF">E6K72_04500</name>
</gene>
<dbReference type="EMBL" id="VBOS01000150">
    <property type="protein sequence ID" value="TMQ56770.1"/>
    <property type="molecule type" value="Genomic_DNA"/>
</dbReference>
<feature type="transmembrane region" description="Helical" evidence="9">
    <location>
        <begin position="72"/>
        <end position="92"/>
    </location>
</feature>
<dbReference type="AlphaFoldDB" id="A0A538SZF9"/>
<protein>
    <recommendedName>
        <fullName evidence="12">PTS sugar transporter subunit IIC</fullName>
    </recommendedName>
</protein>
<evidence type="ECO:0000256" key="4">
    <source>
        <dbReference type="ARBA" id="ARBA00022597"/>
    </source>
</evidence>
<feature type="transmembrane region" description="Helical" evidence="9">
    <location>
        <begin position="149"/>
        <end position="171"/>
    </location>
</feature>
<evidence type="ECO:0000256" key="1">
    <source>
        <dbReference type="ARBA" id="ARBA00004651"/>
    </source>
</evidence>
<keyword evidence="4" id="KW-0762">Sugar transport</keyword>
<name>A0A538SZF9_UNCEI</name>
<proteinExistence type="predicted"/>
<dbReference type="GO" id="GO:0005886">
    <property type="term" value="C:plasma membrane"/>
    <property type="evidence" value="ECO:0007669"/>
    <property type="project" value="UniProtKB-SubCell"/>
</dbReference>
<evidence type="ECO:0000256" key="3">
    <source>
        <dbReference type="ARBA" id="ARBA00022475"/>
    </source>
</evidence>
<keyword evidence="8 9" id="KW-0472">Membrane</keyword>
<evidence type="ECO:0000313" key="10">
    <source>
        <dbReference type="EMBL" id="TMQ56770.1"/>
    </source>
</evidence>
<keyword evidence="5" id="KW-0598">Phosphotransferase system</keyword>
<keyword evidence="7 9" id="KW-1133">Transmembrane helix</keyword>
<evidence type="ECO:0000256" key="8">
    <source>
        <dbReference type="ARBA" id="ARBA00023136"/>
    </source>
</evidence>
<evidence type="ECO:0000256" key="2">
    <source>
        <dbReference type="ARBA" id="ARBA00022448"/>
    </source>
</evidence>
<reference evidence="10 11" key="1">
    <citation type="journal article" date="2019" name="Nat. Microbiol.">
        <title>Mediterranean grassland soil C-N compound turnover is dependent on rainfall and depth, and is mediated by genomically divergent microorganisms.</title>
        <authorList>
            <person name="Diamond S."/>
            <person name="Andeer P.F."/>
            <person name="Li Z."/>
            <person name="Crits-Christoph A."/>
            <person name="Burstein D."/>
            <person name="Anantharaman K."/>
            <person name="Lane K.R."/>
            <person name="Thomas B.C."/>
            <person name="Pan C."/>
            <person name="Northen T.R."/>
            <person name="Banfield J.F."/>
        </authorList>
    </citation>
    <scope>NUCLEOTIDE SEQUENCE [LARGE SCALE GENOMIC DNA]</scope>
    <source>
        <strain evidence="10">WS_2</strain>
    </source>
</reference>
<evidence type="ECO:0000313" key="11">
    <source>
        <dbReference type="Proteomes" id="UP000317716"/>
    </source>
</evidence>
<keyword evidence="6 9" id="KW-0812">Transmembrane</keyword>
<dbReference type="GO" id="GO:0009401">
    <property type="term" value="P:phosphoenolpyruvate-dependent sugar phosphotransferase system"/>
    <property type="evidence" value="ECO:0007669"/>
    <property type="project" value="UniProtKB-KW"/>
</dbReference>
<feature type="transmembrane region" description="Helical" evidence="9">
    <location>
        <begin position="98"/>
        <end position="118"/>
    </location>
</feature>
<evidence type="ECO:0000256" key="5">
    <source>
        <dbReference type="ARBA" id="ARBA00022683"/>
    </source>
</evidence>
<dbReference type="Pfam" id="PF03609">
    <property type="entry name" value="EII-Sor"/>
    <property type="match status" value="1"/>
</dbReference>
<evidence type="ECO:0000256" key="6">
    <source>
        <dbReference type="ARBA" id="ARBA00022692"/>
    </source>
</evidence>
<sequence>MSARLIATFLLGGIAAVDATPVAQTLLSQPLFTATILGALWGNLTLALEVGIVLQIMAASTLPVGARTPEDYAVGGVVGAGVALALGSQQPFEVSRNAGAMLGALAGMIGAVLGVPLIKWQRRRNEGLSRWCEDALARGDEGALAAAQWAGVALAFATGVCLTAVLVGGALRGLTWLAAHESLRLARAWTLAQPLWIGLGLAQLLNSFVQRRLTRAALFGISLLAGWLVLMMGSP</sequence>
<organism evidence="10 11">
    <name type="scientific">Eiseniibacteriota bacterium</name>
    <dbReference type="NCBI Taxonomy" id="2212470"/>
    <lineage>
        <taxon>Bacteria</taxon>
        <taxon>Candidatus Eiseniibacteriota</taxon>
    </lineage>
</organism>
<comment type="caution">
    <text evidence="10">The sequence shown here is derived from an EMBL/GenBank/DDBJ whole genome shotgun (WGS) entry which is preliminary data.</text>
</comment>